<organism evidence="1 2">
    <name type="scientific">Algoriphagus iocasae</name>
    <dbReference type="NCBI Taxonomy" id="1836499"/>
    <lineage>
        <taxon>Bacteria</taxon>
        <taxon>Pseudomonadati</taxon>
        <taxon>Bacteroidota</taxon>
        <taxon>Cytophagia</taxon>
        <taxon>Cytophagales</taxon>
        <taxon>Cyclobacteriaceae</taxon>
        <taxon>Algoriphagus</taxon>
    </lineage>
</organism>
<evidence type="ECO:0000313" key="1">
    <source>
        <dbReference type="EMBL" id="MBB6326963.1"/>
    </source>
</evidence>
<dbReference type="RefSeq" id="WP_184495521.1">
    <property type="nucleotide sequence ID" value="NZ_JACIJO010000002.1"/>
</dbReference>
<reference evidence="1 2" key="1">
    <citation type="submission" date="2020-08" db="EMBL/GenBank/DDBJ databases">
        <title>Genomic Encyclopedia of Type Strains, Phase IV (KMG-IV): sequencing the most valuable type-strain genomes for metagenomic binning, comparative biology and taxonomic classification.</title>
        <authorList>
            <person name="Goeker M."/>
        </authorList>
    </citation>
    <scope>NUCLEOTIDE SEQUENCE [LARGE SCALE GENOMIC DNA]</scope>
    <source>
        <strain evidence="1 2">DSM 102044</strain>
    </source>
</reference>
<dbReference type="EMBL" id="JACIJO010000002">
    <property type="protein sequence ID" value="MBB6326963.1"/>
    <property type="molecule type" value="Genomic_DNA"/>
</dbReference>
<comment type="caution">
    <text evidence="1">The sequence shown here is derived from an EMBL/GenBank/DDBJ whole genome shotgun (WGS) entry which is preliminary data.</text>
</comment>
<evidence type="ECO:0000313" key="2">
    <source>
        <dbReference type="Proteomes" id="UP000588604"/>
    </source>
</evidence>
<proteinExistence type="predicted"/>
<gene>
    <name evidence="1" type="ORF">FHS59_002591</name>
</gene>
<dbReference type="AlphaFoldDB" id="A0A841MJ98"/>
<accession>A0A841MJ98</accession>
<sequence length="371" mass="43898">MLFIQKYDETVLPEDFHYINNICAILYDQIVDVYRYSDYEKFTTQKIDFSGKFSKEDLEDIKSEDDLVKFLLDNNLRRELNDTITKKICSAVISDFSNFVYEAISSAQKCKTTVAFALLRKPFTDELTILERLLVDPNGFIENFYIEGDISKYDPSSDRGKNKIDHFKLIDDCKKKMKYNLLIFSSLVYDIRYDKSFKGAIQELTNKSIHVVTNHRHYQTEAKDLNFIFDAVSNVDQYLHAFYTNCYYLLLYSASVIDELYFRYLTDHEHKTLRKSKALRRLISMVLVRDFREDESNINILEIILSIFEKNKITCSRCNFEFTPTGTDLEYYFFEENIKCPQCLDYTINSDKELESFVSRFEIILNVKNTE</sequence>
<protein>
    <submittedName>
        <fullName evidence="1">Uncharacterized protein</fullName>
    </submittedName>
</protein>
<dbReference type="Proteomes" id="UP000588604">
    <property type="component" value="Unassembled WGS sequence"/>
</dbReference>
<name>A0A841MJ98_9BACT</name>
<keyword evidence="2" id="KW-1185">Reference proteome</keyword>